<protein>
    <recommendedName>
        <fullName evidence="1">Heterokaryon incompatibility domain-containing protein</fullName>
    </recommendedName>
</protein>
<dbReference type="PANTHER" id="PTHR33112:SF16">
    <property type="entry name" value="HETEROKARYON INCOMPATIBILITY DOMAIN-CONTAINING PROTEIN"/>
    <property type="match status" value="1"/>
</dbReference>
<evidence type="ECO:0000313" key="2">
    <source>
        <dbReference type="EMBL" id="KIM95317.1"/>
    </source>
</evidence>
<evidence type="ECO:0000259" key="1">
    <source>
        <dbReference type="Pfam" id="PF06985"/>
    </source>
</evidence>
<keyword evidence="3" id="KW-1185">Reference proteome</keyword>
<organism evidence="2 3">
    <name type="scientific">Oidiodendron maius (strain Zn)</name>
    <dbReference type="NCBI Taxonomy" id="913774"/>
    <lineage>
        <taxon>Eukaryota</taxon>
        <taxon>Fungi</taxon>
        <taxon>Dikarya</taxon>
        <taxon>Ascomycota</taxon>
        <taxon>Pezizomycotina</taxon>
        <taxon>Leotiomycetes</taxon>
        <taxon>Leotiomycetes incertae sedis</taxon>
        <taxon>Myxotrichaceae</taxon>
        <taxon>Oidiodendron</taxon>
    </lineage>
</organism>
<dbReference type="STRING" id="913774.A0A0C3D077"/>
<reference evidence="3" key="2">
    <citation type="submission" date="2015-01" db="EMBL/GenBank/DDBJ databases">
        <title>Evolutionary Origins and Diversification of the Mycorrhizal Mutualists.</title>
        <authorList>
            <consortium name="DOE Joint Genome Institute"/>
            <consortium name="Mycorrhizal Genomics Consortium"/>
            <person name="Kohler A."/>
            <person name="Kuo A."/>
            <person name="Nagy L.G."/>
            <person name="Floudas D."/>
            <person name="Copeland A."/>
            <person name="Barry K.W."/>
            <person name="Cichocki N."/>
            <person name="Veneault-Fourrey C."/>
            <person name="LaButti K."/>
            <person name="Lindquist E.A."/>
            <person name="Lipzen A."/>
            <person name="Lundell T."/>
            <person name="Morin E."/>
            <person name="Murat C."/>
            <person name="Riley R."/>
            <person name="Ohm R."/>
            <person name="Sun H."/>
            <person name="Tunlid A."/>
            <person name="Henrissat B."/>
            <person name="Grigoriev I.V."/>
            <person name="Hibbett D.S."/>
            <person name="Martin F."/>
        </authorList>
    </citation>
    <scope>NUCLEOTIDE SEQUENCE [LARGE SCALE GENOMIC DNA]</scope>
    <source>
        <strain evidence="3">Zn</strain>
    </source>
</reference>
<dbReference type="EMBL" id="KN832887">
    <property type="protein sequence ID" value="KIM95317.1"/>
    <property type="molecule type" value="Genomic_DNA"/>
</dbReference>
<dbReference type="OrthoDB" id="5362512at2759"/>
<dbReference type="AlphaFoldDB" id="A0A0C3D077"/>
<feature type="domain" description="Heterokaryon incompatibility" evidence="1">
    <location>
        <begin position="245"/>
        <end position="392"/>
    </location>
</feature>
<proteinExistence type="predicted"/>
<dbReference type="InParanoid" id="A0A0C3D077"/>
<dbReference type="HOGENOM" id="CLU_002639_3_0_1"/>
<reference evidence="2 3" key="1">
    <citation type="submission" date="2014-04" db="EMBL/GenBank/DDBJ databases">
        <authorList>
            <consortium name="DOE Joint Genome Institute"/>
            <person name="Kuo A."/>
            <person name="Martino E."/>
            <person name="Perotto S."/>
            <person name="Kohler A."/>
            <person name="Nagy L.G."/>
            <person name="Floudas D."/>
            <person name="Copeland A."/>
            <person name="Barry K.W."/>
            <person name="Cichocki N."/>
            <person name="Veneault-Fourrey C."/>
            <person name="LaButti K."/>
            <person name="Lindquist E.A."/>
            <person name="Lipzen A."/>
            <person name="Lundell T."/>
            <person name="Morin E."/>
            <person name="Murat C."/>
            <person name="Sun H."/>
            <person name="Tunlid A."/>
            <person name="Henrissat B."/>
            <person name="Grigoriev I.V."/>
            <person name="Hibbett D.S."/>
            <person name="Martin F."/>
            <person name="Nordberg H.P."/>
            <person name="Cantor M.N."/>
            <person name="Hua S.X."/>
        </authorList>
    </citation>
    <scope>NUCLEOTIDE SEQUENCE [LARGE SCALE GENOMIC DNA]</scope>
    <source>
        <strain evidence="2 3">Zn</strain>
    </source>
</reference>
<dbReference type="Proteomes" id="UP000054321">
    <property type="component" value="Unassembled WGS sequence"/>
</dbReference>
<sequence length="710" mass="81540">MGCDMSTPRKLRRAEQGGVSREIGLPVRPALHPHFLCPACAGMCQRSRHLRNIRFDSNGDDDMLSESVLERFKHKSFQDFQSDRVANKKFTCHLCSIIRSVIECTGQQQALENNPRTPLTLALVRSGILGNVLWCFQFSLGDNKLDPWIEIASPSSDEYRDGFIEEFTLAKLVTRVPSASHLRLIMDWLKDCEENHSYCKMNSNIISRSQARPTRLIDLQDLRNIVPEPNIYLIMSADHEGVDKYVTLSHRWGGPSYELKQGNLGAMTQGIPLRFLPTTFREAMGIASNLGYRYIWIDSLCIIQDSRDDWNKESCTMATVYGNAVLNLAAMGESSATGCFRKRDHPLGRLPCKIPNTRHSVLYAQMHKKDILRYSSDRERSVLFSRAWVFQERMLSRRNIFLGGPELSWDCCTGQLSETYPKGVKYSQFSQLPLKVAMHATLETILDMASVSFDDAKTVFSEFWLKIVQDYSATDLTKEEDRPVALQGLVTTIQSRTGNRWTYIAGMWIEFLPVHLLWKTPFEATHNRQYSTTRPERWRQPSWSWWSLKHPIGVNYDSDNAETRKLTRCRRLLYRSTILGREVIEGGQTDALGFVNQAVLKLTGYIRNDVQMSSPNSIRRDGQMHFREVTLDFGLPASELVTLLLLTLRELDPVDLPNPYRYFESGLVLLPRESGEGYIRVGVFHQYYPEGYDDVLYTGNKRDEREVLLY</sequence>
<dbReference type="InterPro" id="IPR010730">
    <property type="entry name" value="HET"/>
</dbReference>
<evidence type="ECO:0000313" key="3">
    <source>
        <dbReference type="Proteomes" id="UP000054321"/>
    </source>
</evidence>
<dbReference type="Pfam" id="PF06985">
    <property type="entry name" value="HET"/>
    <property type="match status" value="1"/>
</dbReference>
<accession>A0A0C3D077</accession>
<dbReference type="PANTHER" id="PTHR33112">
    <property type="entry name" value="DOMAIN PROTEIN, PUTATIVE-RELATED"/>
    <property type="match status" value="1"/>
</dbReference>
<name>A0A0C3D077_OIDMZ</name>
<gene>
    <name evidence="2" type="ORF">OIDMADRAFT_148943</name>
</gene>